<proteinExistence type="predicted"/>
<organism evidence="1 2">
    <name type="scientific">Nakamurella multipartita (strain ATCC 700099 / DSM 44233 / CIP 104796 / JCM 9543 / NBRC 105858 / Y-104)</name>
    <name type="common">Microsphaera multipartita</name>
    <dbReference type="NCBI Taxonomy" id="479431"/>
    <lineage>
        <taxon>Bacteria</taxon>
        <taxon>Bacillati</taxon>
        <taxon>Actinomycetota</taxon>
        <taxon>Actinomycetes</taxon>
        <taxon>Nakamurellales</taxon>
        <taxon>Nakamurellaceae</taxon>
        <taxon>Nakamurella</taxon>
    </lineage>
</organism>
<evidence type="ECO:0000313" key="2">
    <source>
        <dbReference type="Proteomes" id="UP000002218"/>
    </source>
</evidence>
<dbReference type="Proteomes" id="UP000002218">
    <property type="component" value="Chromosome"/>
</dbReference>
<gene>
    <name evidence="1" type="ordered locus">Namu_4626</name>
</gene>
<dbReference type="KEGG" id="nml:Namu_4626"/>
<reference evidence="2" key="1">
    <citation type="submission" date="2009-09" db="EMBL/GenBank/DDBJ databases">
        <title>The complete genome of Nakamurella multipartita DSM 44233.</title>
        <authorList>
            <consortium name="US DOE Joint Genome Institute (JGI-PGF)"/>
            <person name="Lucas S."/>
            <person name="Copeland A."/>
            <person name="Lapidus A."/>
            <person name="Glavina del Rio T."/>
            <person name="Dalin E."/>
            <person name="Tice H."/>
            <person name="Bruce D."/>
            <person name="Goodwin L."/>
            <person name="Pitluck S."/>
            <person name="Kyrpides N."/>
            <person name="Mavromatis K."/>
            <person name="Ivanova N."/>
            <person name="Ovchinnikova G."/>
            <person name="Sims D."/>
            <person name="Meincke L."/>
            <person name="Brettin T."/>
            <person name="Detter J.C."/>
            <person name="Han C."/>
            <person name="Larimer F."/>
            <person name="Land M."/>
            <person name="Hauser L."/>
            <person name="Markowitz V."/>
            <person name="Cheng J.-F."/>
            <person name="Hugenholtz P."/>
            <person name="Woyke T."/>
            <person name="Wu D."/>
            <person name="Klenk H.-P."/>
            <person name="Eisen J.A."/>
        </authorList>
    </citation>
    <scope>NUCLEOTIDE SEQUENCE [LARGE SCALE GENOMIC DNA]</scope>
    <source>
        <strain evidence="2">ATCC 700099 / DSM 44233 / CIP 104796 / JCM 9543 / NBRC 105858 / Y-104</strain>
    </source>
</reference>
<sequence length="69" mass="7975" precursor="true">MITALLVLLGLLVVALVCLWLAARHEERERQRRELHRRLIVQAAEQRMQAIDRAALSAMFDAVRGRWPS</sequence>
<keyword evidence="2" id="KW-1185">Reference proteome</keyword>
<dbReference type="RefSeq" id="WP_015749720.1">
    <property type="nucleotide sequence ID" value="NC_013235.1"/>
</dbReference>
<evidence type="ECO:0000313" key="1">
    <source>
        <dbReference type="EMBL" id="ACV80905.1"/>
    </source>
</evidence>
<dbReference type="AlphaFoldDB" id="C8X7Q2"/>
<protein>
    <submittedName>
        <fullName evidence="1">Uncharacterized protein</fullName>
    </submittedName>
</protein>
<dbReference type="STRING" id="479431.Namu_4626"/>
<name>C8X7Q2_NAKMY</name>
<reference evidence="1 2" key="2">
    <citation type="journal article" date="2010" name="Stand. Genomic Sci.">
        <title>Complete genome sequence of Nakamurella multipartita type strain (Y-104).</title>
        <authorList>
            <person name="Tice H."/>
            <person name="Mayilraj S."/>
            <person name="Sims D."/>
            <person name="Lapidus A."/>
            <person name="Nolan M."/>
            <person name="Lucas S."/>
            <person name="Glavina Del Rio T."/>
            <person name="Copeland A."/>
            <person name="Cheng J.F."/>
            <person name="Meincke L."/>
            <person name="Bruce D."/>
            <person name="Goodwin L."/>
            <person name="Pitluck S."/>
            <person name="Ivanova N."/>
            <person name="Mavromatis K."/>
            <person name="Ovchinnikova G."/>
            <person name="Pati A."/>
            <person name="Chen A."/>
            <person name="Palaniappan K."/>
            <person name="Land M."/>
            <person name="Hauser L."/>
            <person name="Chang Y.J."/>
            <person name="Jeffries C.D."/>
            <person name="Detter J.C."/>
            <person name="Brettin T."/>
            <person name="Rohde M."/>
            <person name="Goker M."/>
            <person name="Bristow J."/>
            <person name="Eisen J.A."/>
            <person name="Markowitz V."/>
            <person name="Hugenholtz P."/>
            <person name="Kyrpides N.C."/>
            <person name="Klenk H.P."/>
            <person name="Chen F."/>
        </authorList>
    </citation>
    <scope>NUCLEOTIDE SEQUENCE [LARGE SCALE GENOMIC DNA]</scope>
    <source>
        <strain evidence="2">ATCC 700099 / DSM 44233 / CIP 104796 / JCM 9543 / NBRC 105858 / Y-104</strain>
    </source>
</reference>
<dbReference type="InParanoid" id="C8X7Q2"/>
<accession>C8X7Q2</accession>
<dbReference type="EMBL" id="CP001737">
    <property type="protein sequence ID" value="ACV80905.1"/>
    <property type="molecule type" value="Genomic_DNA"/>
</dbReference>
<dbReference type="HOGENOM" id="CLU_2771577_0_0_11"/>